<protein>
    <recommendedName>
        <fullName evidence="6">NADH-quinone oxidoreductase subunit B</fullName>
        <ecNumber evidence="6">7.1.1.-</ecNumber>
    </recommendedName>
    <alternativeName>
        <fullName evidence="6">NADH dehydrogenase I subunit B</fullName>
    </alternativeName>
    <alternativeName>
        <fullName evidence="6">NDH-1 subunit B</fullName>
    </alternativeName>
</protein>
<evidence type="ECO:0000256" key="6">
    <source>
        <dbReference type="HAMAP-Rule" id="MF_01356"/>
    </source>
</evidence>
<evidence type="ECO:0000313" key="10">
    <source>
        <dbReference type="Proteomes" id="UP000006253"/>
    </source>
</evidence>
<organism evidence="9 10">
    <name type="scientific">Leptospira kirschneri str. H1</name>
    <dbReference type="NCBI Taxonomy" id="1049966"/>
    <lineage>
        <taxon>Bacteria</taxon>
        <taxon>Pseudomonadati</taxon>
        <taxon>Spirochaetota</taxon>
        <taxon>Spirochaetia</taxon>
        <taxon>Leptospirales</taxon>
        <taxon>Leptospiraceae</taxon>
        <taxon>Leptospira</taxon>
    </lineage>
</organism>
<feature type="binding site" evidence="6">
    <location>
        <position position="110"/>
    </location>
    <ligand>
        <name>[4Fe-4S] cluster</name>
        <dbReference type="ChEBI" id="CHEBI:49883"/>
    </ligand>
</feature>
<dbReference type="AlphaFoldDB" id="A0A0E2B729"/>
<dbReference type="GO" id="GO:0045271">
    <property type="term" value="C:respiratory chain complex I"/>
    <property type="evidence" value="ECO:0007669"/>
    <property type="project" value="TreeGrafter"/>
</dbReference>
<keyword evidence="4 6" id="KW-1278">Translocase</keyword>
<dbReference type="Proteomes" id="UP000006253">
    <property type="component" value="Unassembled WGS sequence"/>
</dbReference>
<evidence type="ECO:0000256" key="5">
    <source>
        <dbReference type="ARBA" id="ARBA00023027"/>
    </source>
</evidence>
<keyword evidence="2 6" id="KW-0813">Transport</keyword>
<keyword evidence="6 7" id="KW-0479">Metal-binding</keyword>
<comment type="cofactor">
    <cofactor evidence="6">
        <name>[4Fe-4S] cluster</name>
        <dbReference type="ChEBI" id="CHEBI:49883"/>
    </cofactor>
    <text evidence="6">Binds 1 [4Fe-4S] cluster.</text>
</comment>
<comment type="catalytic activity">
    <reaction evidence="6">
        <text>a quinone + NADH + 5 H(+)(in) = a quinol + NAD(+) + 4 H(+)(out)</text>
        <dbReference type="Rhea" id="RHEA:57888"/>
        <dbReference type="ChEBI" id="CHEBI:15378"/>
        <dbReference type="ChEBI" id="CHEBI:24646"/>
        <dbReference type="ChEBI" id="CHEBI:57540"/>
        <dbReference type="ChEBI" id="CHEBI:57945"/>
        <dbReference type="ChEBI" id="CHEBI:132124"/>
    </reaction>
</comment>
<keyword evidence="6 7" id="KW-0004">4Fe-4S</keyword>
<dbReference type="FunFam" id="3.40.50.12280:FF:000002">
    <property type="entry name" value="NADH-quinone oxidoreductase subunit B"/>
    <property type="match status" value="1"/>
</dbReference>
<evidence type="ECO:0000256" key="3">
    <source>
        <dbReference type="ARBA" id="ARBA00022719"/>
    </source>
</evidence>
<evidence type="ECO:0000256" key="1">
    <source>
        <dbReference type="ARBA" id="ARBA00009173"/>
    </source>
</evidence>
<dbReference type="GO" id="GO:0009060">
    <property type="term" value="P:aerobic respiration"/>
    <property type="evidence" value="ECO:0007669"/>
    <property type="project" value="TreeGrafter"/>
</dbReference>
<dbReference type="PROSITE" id="PS01150">
    <property type="entry name" value="COMPLEX1_20K"/>
    <property type="match status" value="1"/>
</dbReference>
<evidence type="ECO:0000259" key="8">
    <source>
        <dbReference type="Pfam" id="PF01058"/>
    </source>
</evidence>
<dbReference type="Pfam" id="PF01058">
    <property type="entry name" value="Oxidored_q6"/>
    <property type="match status" value="1"/>
</dbReference>
<feature type="binding site" evidence="6">
    <location>
        <position position="44"/>
    </location>
    <ligand>
        <name>[4Fe-4S] cluster</name>
        <dbReference type="ChEBI" id="CHEBI:49883"/>
    </ligand>
</feature>
<dbReference type="GO" id="GO:0050136">
    <property type="term" value="F:NADH dehydrogenase (quinone) (non-electrogenic) activity"/>
    <property type="evidence" value="ECO:0007669"/>
    <property type="project" value="UniProtKB-UniRule"/>
</dbReference>
<dbReference type="GO" id="GO:0015990">
    <property type="term" value="P:electron transport coupled proton transport"/>
    <property type="evidence" value="ECO:0007669"/>
    <property type="project" value="TreeGrafter"/>
</dbReference>
<sequence length="186" mass="20535">MGLSDLSKTPGQALGDMVQLGSIESVIQWGRSYSLWPYPFATACCGIEYMSAACSDYDIARFGAERPSFSPRQADMILVLGTITYKMAPVLRQIYDQMAEPKFVISVGACASSGGMFHTYGVLQGVDRILPVDVYVPGCPPRPEAILDALLKLQTKLKTQGLEARRQEVMQKIQELNERNKPLVVR</sequence>
<dbReference type="GO" id="GO:0048038">
    <property type="term" value="F:quinone binding"/>
    <property type="evidence" value="ECO:0007669"/>
    <property type="project" value="UniProtKB-KW"/>
</dbReference>
<keyword evidence="6" id="KW-1003">Cell membrane</keyword>
<name>A0A0E2B729_9LEPT</name>
<dbReference type="NCBIfam" id="NF005012">
    <property type="entry name" value="PRK06411.1"/>
    <property type="match status" value="1"/>
</dbReference>
<comment type="similarity">
    <text evidence="1 6 7">Belongs to the complex I 20 kDa subunit family.</text>
</comment>
<reference evidence="9 10" key="1">
    <citation type="submission" date="2012-10" db="EMBL/GenBank/DDBJ databases">
        <authorList>
            <person name="Harkins D.M."/>
            <person name="Durkin A.S."/>
            <person name="Brinkac L.M."/>
            <person name="Selengut J.D."/>
            <person name="Sanka R."/>
            <person name="DePew J."/>
            <person name="Purushe J."/>
            <person name="Peacock S.J."/>
            <person name="Thaipadungpanit J."/>
            <person name="Wuthiekanun V.W."/>
            <person name="Day N.P."/>
            <person name="Vinetz J.M."/>
            <person name="Sutton G.G."/>
            <person name="Nelson W.C."/>
            <person name="Fouts D.E."/>
        </authorList>
    </citation>
    <scope>NUCLEOTIDE SEQUENCE [LARGE SCALE GENOMIC DNA]</scope>
    <source>
        <strain evidence="9 10">H1</strain>
    </source>
</reference>
<evidence type="ECO:0000256" key="2">
    <source>
        <dbReference type="ARBA" id="ARBA00022448"/>
    </source>
</evidence>
<dbReference type="GO" id="GO:0005886">
    <property type="term" value="C:plasma membrane"/>
    <property type="evidence" value="ECO:0007669"/>
    <property type="project" value="UniProtKB-SubCell"/>
</dbReference>
<keyword evidence="6" id="KW-0472">Membrane</keyword>
<keyword evidence="6 7" id="KW-0411">Iron-sulfur</keyword>
<dbReference type="InterPro" id="IPR006137">
    <property type="entry name" value="NADH_UbQ_OxRdtase-like_20kDa"/>
</dbReference>
<keyword evidence="6 7" id="KW-0408">Iron</keyword>
<feature type="domain" description="NADH:ubiquinone oxidoreductase-like 20kDa subunit" evidence="8">
    <location>
        <begin position="44"/>
        <end position="153"/>
    </location>
</feature>
<accession>A0A0E2B729</accession>
<comment type="subunit">
    <text evidence="6">NDH-1 is composed of 14 different subunits. Subunits NuoB, C, D, E, F, and G constitute the peripheral sector of the complex.</text>
</comment>
<dbReference type="NCBIfam" id="TIGR01957">
    <property type="entry name" value="nuoB_fam"/>
    <property type="match status" value="1"/>
</dbReference>
<comment type="subcellular location">
    <subcellularLocation>
        <location evidence="6">Cell membrane</location>
        <topology evidence="6">Peripheral membrane protein</topology>
        <orientation evidence="6">Cytoplasmic side</orientation>
    </subcellularLocation>
</comment>
<proteinExistence type="inferred from homology"/>
<keyword evidence="3 6" id="KW-0874">Quinone</keyword>
<evidence type="ECO:0000256" key="7">
    <source>
        <dbReference type="RuleBase" id="RU004464"/>
    </source>
</evidence>
<comment type="function">
    <text evidence="6">NDH-1 shuttles electrons from NADH, via FMN and iron-sulfur (Fe-S) centers, to quinones in the respiratory chain. The immediate electron acceptor for the enzyme in this species is believed to be ubiquinone. Couples the redox reaction to proton translocation (for every two electrons transferred, four hydrogen ions are translocated across the cytoplasmic membrane), and thus conserves the redox energy in a proton gradient.</text>
</comment>
<evidence type="ECO:0000256" key="4">
    <source>
        <dbReference type="ARBA" id="ARBA00022967"/>
    </source>
</evidence>
<dbReference type="InterPro" id="IPR006138">
    <property type="entry name" value="NADH_UQ_OxRdtase_20Kd_su"/>
</dbReference>
<dbReference type="HAMAP" id="MF_01356">
    <property type="entry name" value="NDH1_NuoB"/>
    <property type="match status" value="1"/>
</dbReference>
<keyword evidence="5 6" id="KW-0520">NAD</keyword>
<dbReference type="GO" id="GO:0005506">
    <property type="term" value="F:iron ion binding"/>
    <property type="evidence" value="ECO:0007669"/>
    <property type="project" value="UniProtKB-UniRule"/>
</dbReference>
<evidence type="ECO:0000313" key="9">
    <source>
        <dbReference type="EMBL" id="EKO16993.1"/>
    </source>
</evidence>
<dbReference type="EMBL" id="AHMY02000016">
    <property type="protein sequence ID" value="EKO16993.1"/>
    <property type="molecule type" value="Genomic_DNA"/>
</dbReference>
<dbReference type="RefSeq" id="WP_004764521.1">
    <property type="nucleotide sequence ID" value="NZ_AHMY02000016.1"/>
</dbReference>
<keyword evidence="6" id="KW-0830">Ubiquinone</keyword>
<feature type="binding site" evidence="6">
    <location>
        <position position="139"/>
    </location>
    <ligand>
        <name>[4Fe-4S] cluster</name>
        <dbReference type="ChEBI" id="CHEBI:49883"/>
    </ligand>
</feature>
<dbReference type="Gene3D" id="3.40.50.12280">
    <property type="match status" value="1"/>
</dbReference>
<dbReference type="PANTHER" id="PTHR11995:SF14">
    <property type="entry name" value="NADH DEHYDROGENASE [UBIQUINONE] IRON-SULFUR PROTEIN 7, MITOCHONDRIAL"/>
    <property type="match status" value="1"/>
</dbReference>
<dbReference type="SUPFAM" id="SSF56770">
    <property type="entry name" value="HydA/Nqo6-like"/>
    <property type="match status" value="1"/>
</dbReference>
<dbReference type="PANTHER" id="PTHR11995">
    <property type="entry name" value="NADH DEHYDROGENASE"/>
    <property type="match status" value="1"/>
</dbReference>
<dbReference type="GO" id="GO:0008137">
    <property type="term" value="F:NADH dehydrogenase (ubiquinone) activity"/>
    <property type="evidence" value="ECO:0007669"/>
    <property type="project" value="InterPro"/>
</dbReference>
<dbReference type="NCBIfam" id="NF011389">
    <property type="entry name" value="PRK14814.1"/>
    <property type="match status" value="1"/>
</dbReference>
<gene>
    <name evidence="6" type="primary">nuoB</name>
    <name evidence="9" type="ORF">LEP1GSC081_4018</name>
</gene>
<comment type="caution">
    <text evidence="9">The sequence shown here is derived from an EMBL/GenBank/DDBJ whole genome shotgun (WGS) entry which is preliminary data.</text>
</comment>
<dbReference type="GO" id="GO:0051539">
    <property type="term" value="F:4 iron, 4 sulfur cluster binding"/>
    <property type="evidence" value="ECO:0007669"/>
    <property type="project" value="UniProtKB-KW"/>
</dbReference>
<feature type="binding site" evidence="6">
    <location>
        <position position="45"/>
    </location>
    <ligand>
        <name>[4Fe-4S] cluster</name>
        <dbReference type="ChEBI" id="CHEBI:49883"/>
    </ligand>
</feature>
<dbReference type="EC" id="7.1.1.-" evidence="6"/>